<dbReference type="InterPro" id="IPR003593">
    <property type="entry name" value="AAA+_ATPase"/>
</dbReference>
<dbReference type="GO" id="GO:0017116">
    <property type="term" value="F:single-stranded DNA helicase activity"/>
    <property type="evidence" value="ECO:0007669"/>
    <property type="project" value="TreeGrafter"/>
</dbReference>
<dbReference type="InterPro" id="IPR008921">
    <property type="entry name" value="DNA_pol3_clamp-load_cplx_C"/>
</dbReference>
<dbReference type="GO" id="GO:0003677">
    <property type="term" value="F:DNA binding"/>
    <property type="evidence" value="ECO:0007669"/>
    <property type="project" value="InterPro"/>
</dbReference>
<dbReference type="GO" id="GO:0016887">
    <property type="term" value="F:ATP hydrolysis activity"/>
    <property type="evidence" value="ECO:0007669"/>
    <property type="project" value="InterPro"/>
</dbReference>
<dbReference type="EMBL" id="FRAF01000001">
    <property type="protein sequence ID" value="SHJ52738.1"/>
    <property type="molecule type" value="Genomic_DNA"/>
</dbReference>
<keyword evidence="6" id="KW-0067">ATP-binding</keyword>
<dbReference type="SUPFAM" id="SSF52540">
    <property type="entry name" value="P-loop containing nucleoside triphosphate hydrolases"/>
    <property type="match status" value="1"/>
</dbReference>
<dbReference type="STRING" id="1830138.SAMN05443507_101120"/>
<dbReference type="GO" id="GO:0006261">
    <property type="term" value="P:DNA-templated DNA replication"/>
    <property type="evidence" value="ECO:0007669"/>
    <property type="project" value="TreeGrafter"/>
</dbReference>
<evidence type="ECO:0000256" key="3">
    <source>
        <dbReference type="ARBA" id="ARBA00020776"/>
    </source>
</evidence>
<protein>
    <recommendedName>
        <fullName evidence="3">Replication-associated recombination protein A</fullName>
    </recommendedName>
</protein>
<dbReference type="Pfam" id="PF00004">
    <property type="entry name" value="AAA"/>
    <property type="match status" value="1"/>
</dbReference>
<dbReference type="CDD" id="cd00009">
    <property type="entry name" value="AAA"/>
    <property type="match status" value="1"/>
</dbReference>
<keyword evidence="5" id="KW-0547">Nucleotide-binding</keyword>
<accession>A0A1M6K1A9</accession>
<dbReference type="InterPro" id="IPR051314">
    <property type="entry name" value="AAA_ATPase_RarA/MGS1/WRNIP1"/>
</dbReference>
<dbReference type="Gene3D" id="1.20.272.10">
    <property type="match status" value="1"/>
</dbReference>
<dbReference type="FunFam" id="3.40.50.300:FF:000137">
    <property type="entry name" value="Replication-associated recombination protein A"/>
    <property type="match status" value="1"/>
</dbReference>
<dbReference type="OrthoDB" id="9778364at2"/>
<dbReference type="RefSeq" id="WP_072872627.1">
    <property type="nucleotide sequence ID" value="NZ_FRAF01000001.1"/>
</dbReference>
<keyword evidence="9" id="KW-1185">Reference proteome</keyword>
<dbReference type="AlphaFoldDB" id="A0A1M6K1A9"/>
<organism evidence="8 9">
    <name type="scientific">Alicyclobacillus tolerans</name>
    <dbReference type="NCBI Taxonomy" id="90970"/>
    <lineage>
        <taxon>Bacteria</taxon>
        <taxon>Bacillati</taxon>
        <taxon>Bacillota</taxon>
        <taxon>Bacilli</taxon>
        <taxon>Bacillales</taxon>
        <taxon>Alicyclobacillaceae</taxon>
        <taxon>Alicyclobacillus</taxon>
    </lineage>
</organism>
<dbReference type="Gene3D" id="3.40.50.300">
    <property type="entry name" value="P-loop containing nucleotide triphosphate hydrolases"/>
    <property type="match status" value="1"/>
</dbReference>
<comment type="function">
    <text evidence="1">DNA-dependent ATPase that plays important roles in cellular responses to stalled DNA replication processes.</text>
</comment>
<dbReference type="GO" id="GO:0008047">
    <property type="term" value="F:enzyme activator activity"/>
    <property type="evidence" value="ECO:0007669"/>
    <property type="project" value="TreeGrafter"/>
</dbReference>
<evidence type="ECO:0000256" key="2">
    <source>
        <dbReference type="ARBA" id="ARBA00008959"/>
    </source>
</evidence>
<comment type="similarity">
    <text evidence="2">Belongs to the AAA ATPase family. RarA/MGS1/WRNIP1 subfamily.</text>
</comment>
<dbReference type="Proteomes" id="UP000184016">
    <property type="component" value="Unassembled WGS sequence"/>
</dbReference>
<evidence type="ECO:0000256" key="6">
    <source>
        <dbReference type="ARBA" id="ARBA00022840"/>
    </source>
</evidence>
<reference evidence="9" key="1">
    <citation type="submission" date="2016-11" db="EMBL/GenBank/DDBJ databases">
        <authorList>
            <person name="Varghese N."/>
            <person name="Submissions S."/>
        </authorList>
    </citation>
    <scope>NUCLEOTIDE SEQUENCE [LARGE SCALE GENOMIC DNA]</scope>
    <source>
        <strain evidence="9">USBA-503</strain>
    </source>
</reference>
<dbReference type="GO" id="GO:0005524">
    <property type="term" value="F:ATP binding"/>
    <property type="evidence" value="ECO:0007669"/>
    <property type="project" value="UniProtKB-KW"/>
</dbReference>
<dbReference type="SMART" id="SM00382">
    <property type="entry name" value="AAA"/>
    <property type="match status" value="1"/>
</dbReference>
<feature type="domain" description="AAA+ ATPase" evidence="7">
    <location>
        <begin position="52"/>
        <end position="169"/>
    </location>
</feature>
<evidence type="ECO:0000259" key="7">
    <source>
        <dbReference type="SMART" id="SM00382"/>
    </source>
</evidence>
<name>A0A1M6K1A9_9BACL</name>
<dbReference type="Pfam" id="PF12002">
    <property type="entry name" value="MgsA_C"/>
    <property type="match status" value="1"/>
</dbReference>
<evidence type="ECO:0000313" key="9">
    <source>
        <dbReference type="Proteomes" id="UP000184016"/>
    </source>
</evidence>
<evidence type="ECO:0000256" key="1">
    <source>
        <dbReference type="ARBA" id="ARBA00002393"/>
    </source>
</evidence>
<dbReference type="Gene3D" id="1.10.8.60">
    <property type="match status" value="1"/>
</dbReference>
<dbReference type="Pfam" id="PF16193">
    <property type="entry name" value="AAA_assoc_2"/>
    <property type="match status" value="1"/>
</dbReference>
<dbReference type="InterPro" id="IPR027417">
    <property type="entry name" value="P-loop_NTPase"/>
</dbReference>
<dbReference type="GO" id="GO:0000731">
    <property type="term" value="P:DNA synthesis involved in DNA repair"/>
    <property type="evidence" value="ECO:0007669"/>
    <property type="project" value="TreeGrafter"/>
</dbReference>
<sequence>MNDLFAMASASSANREAPLAYRMRPRSLDEIYGQPELTNKEGILAKAIRADRLMSVILHGPPGTGKTSIAHVIAKSTRSSFTELNAVSSGVQDIRRIVEEAKENRELYQKRTLVFIDEIHRFNRSQQDALLPHVESGLLVLVGATTENPAFAVNAALLSRSLLFQLRPLAEKDMEHLIDQALKDEERGLGSLGIRMDKKAQSILIRLANGDARRALNTLEMAAVSAHMDADGFATIRESDILSVMQAPVVLYDRAGDEHYDTISAFIKSVRGSDVDAAMVWLAKMIVAGEDPLFIARRLIILAVEDIGDGDPSALTVAVSGLHALEAIGMPEGRIVLAQVTAHLAKAPKSNRAYRAIQAAIADVKAGIPLAVPTHLRGTSYAGAKRLGRGEGYLYPHDYPGHYVEQNYWPEGMSKKTYYPE</sequence>
<dbReference type="PANTHER" id="PTHR13779:SF7">
    <property type="entry name" value="ATPASE WRNIP1"/>
    <property type="match status" value="1"/>
</dbReference>
<dbReference type="InterPro" id="IPR003959">
    <property type="entry name" value="ATPase_AAA_core"/>
</dbReference>
<keyword evidence="4" id="KW-0235">DNA replication</keyword>
<dbReference type="FunFam" id="1.10.8.60:FF:000029">
    <property type="entry name" value="Replication-associated recombination protein A"/>
    <property type="match status" value="1"/>
</dbReference>
<dbReference type="CDD" id="cd18139">
    <property type="entry name" value="HLD_clamp_RarA"/>
    <property type="match status" value="1"/>
</dbReference>
<evidence type="ECO:0000256" key="5">
    <source>
        <dbReference type="ARBA" id="ARBA00022741"/>
    </source>
</evidence>
<dbReference type="PANTHER" id="PTHR13779">
    <property type="entry name" value="WERNER HELICASE-INTERACTING PROTEIN 1 FAMILY MEMBER"/>
    <property type="match status" value="1"/>
</dbReference>
<evidence type="ECO:0000313" key="8">
    <source>
        <dbReference type="EMBL" id="SHJ52738.1"/>
    </source>
</evidence>
<proteinExistence type="inferred from homology"/>
<dbReference type="FunFam" id="1.20.272.10:FF:000001">
    <property type="entry name" value="Putative AAA family ATPase"/>
    <property type="match status" value="1"/>
</dbReference>
<dbReference type="Gene3D" id="1.10.3710.10">
    <property type="entry name" value="DNA polymerase III clamp loader subunits, C-terminal domain"/>
    <property type="match status" value="1"/>
</dbReference>
<evidence type="ECO:0000256" key="4">
    <source>
        <dbReference type="ARBA" id="ARBA00022705"/>
    </source>
</evidence>
<dbReference type="SUPFAM" id="SSF48019">
    <property type="entry name" value="post-AAA+ oligomerization domain-like"/>
    <property type="match status" value="1"/>
</dbReference>
<dbReference type="InterPro" id="IPR021886">
    <property type="entry name" value="MgsA_C"/>
</dbReference>
<dbReference type="InterPro" id="IPR032423">
    <property type="entry name" value="AAA_assoc_2"/>
</dbReference>
<gene>
    <name evidence="8" type="ORF">SAMN05443507_101120</name>
</gene>